<gene>
    <name evidence="15" type="ORF">C2E21_1954</name>
</gene>
<dbReference type="Pfam" id="PF00487">
    <property type="entry name" value="FA_desaturase"/>
    <property type="match status" value="1"/>
</dbReference>
<comment type="similarity">
    <text evidence="2">Belongs to the fatty acid desaturase type 1 family. AlkB subfamily.</text>
</comment>
<keyword evidence="4" id="KW-0997">Cell inner membrane</keyword>
<feature type="compositionally biased region" description="Basic residues" evidence="12">
    <location>
        <begin position="132"/>
        <end position="142"/>
    </location>
</feature>
<dbReference type="PANTHER" id="PTHR38674:SF1">
    <property type="entry name" value="ALKANE 1-MONOOXYGENASE 1"/>
    <property type="match status" value="1"/>
</dbReference>
<evidence type="ECO:0000256" key="5">
    <source>
        <dbReference type="ARBA" id="ARBA00022692"/>
    </source>
</evidence>
<evidence type="ECO:0000256" key="11">
    <source>
        <dbReference type="ARBA" id="ARBA00023136"/>
    </source>
</evidence>
<dbReference type="CDD" id="cd03512">
    <property type="entry name" value="Alkane-hydroxylase"/>
    <property type="match status" value="1"/>
</dbReference>
<dbReference type="GO" id="GO:0005886">
    <property type="term" value="C:plasma membrane"/>
    <property type="evidence" value="ECO:0007669"/>
    <property type="project" value="UniProtKB-SubCell"/>
</dbReference>
<keyword evidence="9" id="KW-0408">Iron</keyword>
<name>A0A2P6U038_CHLSO</name>
<evidence type="ECO:0000313" key="16">
    <source>
        <dbReference type="Proteomes" id="UP000239899"/>
    </source>
</evidence>
<keyword evidence="11 13" id="KW-0472">Membrane</keyword>
<dbReference type="InterPro" id="IPR033885">
    <property type="entry name" value="AlkB/XylM"/>
</dbReference>
<feature type="domain" description="Fatty acid desaturase" evidence="14">
    <location>
        <begin position="360"/>
        <end position="572"/>
    </location>
</feature>
<evidence type="ECO:0000256" key="3">
    <source>
        <dbReference type="ARBA" id="ARBA00022475"/>
    </source>
</evidence>
<dbReference type="GO" id="GO:0004497">
    <property type="term" value="F:monooxygenase activity"/>
    <property type="evidence" value="ECO:0007669"/>
    <property type="project" value="UniProtKB-KW"/>
</dbReference>
<accession>A0A2P6U038</accession>
<feature type="region of interest" description="Disordered" evidence="12">
    <location>
        <begin position="68"/>
        <end position="106"/>
    </location>
</feature>
<feature type="transmembrane region" description="Helical" evidence="13">
    <location>
        <begin position="470"/>
        <end position="488"/>
    </location>
</feature>
<feature type="compositionally biased region" description="Basic and acidic residues" evidence="12">
    <location>
        <begin position="68"/>
        <end position="84"/>
    </location>
</feature>
<feature type="transmembrane region" description="Helical" evidence="13">
    <location>
        <begin position="282"/>
        <end position="302"/>
    </location>
</feature>
<comment type="caution">
    <text evidence="15">The sequence shown here is derived from an EMBL/GenBank/DDBJ whole genome shotgun (WGS) entry which is preliminary data.</text>
</comment>
<keyword evidence="5 13" id="KW-0812">Transmembrane</keyword>
<feature type="compositionally biased region" description="Low complexity" evidence="12">
    <location>
        <begin position="143"/>
        <end position="177"/>
    </location>
</feature>
<dbReference type="Proteomes" id="UP000239899">
    <property type="component" value="Unassembled WGS sequence"/>
</dbReference>
<dbReference type="GO" id="GO:0046872">
    <property type="term" value="F:metal ion binding"/>
    <property type="evidence" value="ECO:0007669"/>
    <property type="project" value="UniProtKB-KW"/>
</dbReference>
<evidence type="ECO:0000256" key="4">
    <source>
        <dbReference type="ARBA" id="ARBA00022519"/>
    </source>
</evidence>
<dbReference type="GO" id="GO:0006629">
    <property type="term" value="P:lipid metabolic process"/>
    <property type="evidence" value="ECO:0007669"/>
    <property type="project" value="InterPro"/>
</dbReference>
<keyword evidence="3" id="KW-1003">Cell membrane</keyword>
<evidence type="ECO:0000313" key="15">
    <source>
        <dbReference type="EMBL" id="PRW59666.1"/>
    </source>
</evidence>
<keyword evidence="8" id="KW-0560">Oxidoreductase</keyword>
<keyword evidence="16" id="KW-1185">Reference proteome</keyword>
<evidence type="ECO:0000256" key="9">
    <source>
        <dbReference type="ARBA" id="ARBA00023004"/>
    </source>
</evidence>
<sequence length="624" mass="65652">MLRALLQTRTQLAAGAGRLGTTRLMSSTADTQAAPAKSSSLRNFFLALVPIGVMGAVFEKKHLDSMAETEAREAAERAAGHEPPPRVTAAGGTTSHGVEIDPENPLNKLLPNTDCEYCLETRQKIYAMMKHMGRKDSKRAKPKAAAAAAAQAGGTEQAPMHAAAAAAAPREQAARRAPARNVAARAADVSRRSGFLGGLPGMGGAPPTADSPLGELFQRLLPGPAFFMPALLYPAITLAAALAAAHTTAAVQAVAALPVVQVLGPLSPLLQHLAASQLSATLLAVAGSLATVAVSFVVLPTLDWVLGRDLRAPSQADEAAVAEHGHDAGYRSVLWAYAPLQVAALAAACHVLCTSAVTPAAFIGATLSAGVGGGILFTAAHELVHGCSGLDRGLANLLLACVAYMHWGESHLAHHVKVATPEDPASARRGEPLYAFILRSVWGNLVDGYGAEAKRLRKRGIPLLSLRNRMVWWVACPAAIAATAFAVYGWKGLAFWAGQALVSVLMLETVNYIEHYGLQRQKGPDGRYEKCGPQHSWSTSHVFTDCVSFRLERHADHHTHGSRPFQLLRNLPDAPQLPFSYPMAMILALVPPLYMHVMHPLLDGLAASRQEAVAAAGSAEAAAA</sequence>
<dbReference type="InterPro" id="IPR005804">
    <property type="entry name" value="FA_desaturase_dom"/>
</dbReference>
<dbReference type="EMBL" id="LHPG02000003">
    <property type="protein sequence ID" value="PRW59666.1"/>
    <property type="molecule type" value="Genomic_DNA"/>
</dbReference>
<feature type="transmembrane region" description="Helical" evidence="13">
    <location>
        <begin position="225"/>
        <end position="244"/>
    </location>
</feature>
<dbReference type="OrthoDB" id="507375at2759"/>
<keyword evidence="10" id="KW-0503">Monooxygenase</keyword>
<dbReference type="AlphaFoldDB" id="A0A2P6U038"/>
<evidence type="ECO:0000256" key="1">
    <source>
        <dbReference type="ARBA" id="ARBA00004429"/>
    </source>
</evidence>
<reference evidence="15 16" key="1">
    <citation type="journal article" date="2018" name="Plant J.">
        <title>Genome sequences of Chlorella sorokiniana UTEX 1602 and Micractinium conductrix SAG 241.80: implications to maltose excretion by a green alga.</title>
        <authorList>
            <person name="Arriola M.B."/>
            <person name="Velmurugan N."/>
            <person name="Zhang Y."/>
            <person name="Plunkett M.H."/>
            <person name="Hondzo H."/>
            <person name="Barney B.M."/>
        </authorList>
    </citation>
    <scope>NUCLEOTIDE SEQUENCE [LARGE SCALE GENOMIC DNA]</scope>
    <source>
        <strain evidence="16">UTEX 1602</strain>
    </source>
</reference>
<evidence type="ECO:0000256" key="8">
    <source>
        <dbReference type="ARBA" id="ARBA00023002"/>
    </source>
</evidence>
<keyword evidence="7 13" id="KW-1133">Transmembrane helix</keyword>
<dbReference type="PANTHER" id="PTHR38674">
    <property type="entry name" value="ALKANE 1-MONOOXYGENASE 1"/>
    <property type="match status" value="1"/>
</dbReference>
<feature type="region of interest" description="Disordered" evidence="12">
    <location>
        <begin position="132"/>
        <end position="177"/>
    </location>
</feature>
<evidence type="ECO:0000259" key="14">
    <source>
        <dbReference type="Pfam" id="PF00487"/>
    </source>
</evidence>
<evidence type="ECO:0000256" key="6">
    <source>
        <dbReference type="ARBA" id="ARBA00022723"/>
    </source>
</evidence>
<evidence type="ECO:0000256" key="10">
    <source>
        <dbReference type="ARBA" id="ARBA00023033"/>
    </source>
</evidence>
<evidence type="ECO:0000256" key="7">
    <source>
        <dbReference type="ARBA" id="ARBA00022989"/>
    </source>
</evidence>
<feature type="transmembrane region" description="Helical" evidence="13">
    <location>
        <begin position="250"/>
        <end position="270"/>
    </location>
</feature>
<evidence type="ECO:0000256" key="2">
    <source>
        <dbReference type="ARBA" id="ARBA00010823"/>
    </source>
</evidence>
<comment type="subcellular location">
    <subcellularLocation>
        <location evidence="1">Cell inner membrane</location>
        <topology evidence="1">Multi-pass membrane protein</topology>
    </subcellularLocation>
</comment>
<evidence type="ECO:0000256" key="13">
    <source>
        <dbReference type="SAM" id="Phobius"/>
    </source>
</evidence>
<keyword evidence="6" id="KW-0479">Metal-binding</keyword>
<organism evidence="15 16">
    <name type="scientific">Chlorella sorokiniana</name>
    <name type="common">Freshwater green alga</name>
    <dbReference type="NCBI Taxonomy" id="3076"/>
    <lineage>
        <taxon>Eukaryota</taxon>
        <taxon>Viridiplantae</taxon>
        <taxon>Chlorophyta</taxon>
        <taxon>core chlorophytes</taxon>
        <taxon>Trebouxiophyceae</taxon>
        <taxon>Chlorellales</taxon>
        <taxon>Chlorellaceae</taxon>
        <taxon>Chlorella clade</taxon>
        <taxon>Chlorella</taxon>
    </lineage>
</organism>
<protein>
    <submittedName>
        <fullName evidence="15">Alkane 1-monooxygenase</fullName>
    </submittedName>
</protein>
<evidence type="ECO:0000256" key="12">
    <source>
        <dbReference type="SAM" id="MobiDB-lite"/>
    </source>
</evidence>
<proteinExistence type="inferred from homology"/>